<evidence type="ECO:0000313" key="1">
    <source>
        <dbReference type="EMBL" id="MCP2731819.1"/>
    </source>
</evidence>
<dbReference type="EMBL" id="JAMZMM010000405">
    <property type="protein sequence ID" value="MCP2731819.1"/>
    <property type="molecule type" value="Genomic_DNA"/>
</dbReference>
<dbReference type="RefSeq" id="WP_254014550.1">
    <property type="nucleotide sequence ID" value="NZ_JAMZMM010000405.1"/>
</dbReference>
<gene>
    <name evidence="1" type="ORF">NJ959_25640</name>
</gene>
<name>A0AAE3KPW8_9CYAN</name>
<evidence type="ECO:0000313" key="2">
    <source>
        <dbReference type="Proteomes" id="UP001204953"/>
    </source>
</evidence>
<proteinExistence type="predicted"/>
<dbReference type="Proteomes" id="UP001204953">
    <property type="component" value="Unassembled WGS sequence"/>
</dbReference>
<comment type="caution">
    <text evidence="1">The sequence shown here is derived from an EMBL/GenBank/DDBJ whole genome shotgun (WGS) entry which is preliminary data.</text>
</comment>
<protein>
    <submittedName>
        <fullName evidence="1">Uncharacterized protein</fullName>
    </submittedName>
</protein>
<accession>A0AAE3KPW8</accession>
<keyword evidence="2" id="KW-1185">Reference proteome</keyword>
<sequence length="98" mass="10887">MFSQSYYLILSRADGRYLAAKPKGGGKESGGGYLLMFREDFEALSYLNTHASEVANRFAVESVSGSQLKALLRRWGFIGVGVVQDPLVPQIEFMIHQN</sequence>
<dbReference type="AlphaFoldDB" id="A0AAE3KPW8"/>
<organism evidence="1 2">
    <name type="scientific">Limnofasciculus baicalensis BBK-W-15</name>
    <dbReference type="NCBI Taxonomy" id="2699891"/>
    <lineage>
        <taxon>Bacteria</taxon>
        <taxon>Bacillati</taxon>
        <taxon>Cyanobacteriota</taxon>
        <taxon>Cyanophyceae</taxon>
        <taxon>Coleofasciculales</taxon>
        <taxon>Coleofasciculaceae</taxon>
        <taxon>Limnofasciculus</taxon>
        <taxon>Limnofasciculus baicalensis</taxon>
    </lineage>
</organism>
<reference evidence="1" key="1">
    <citation type="submission" date="2022-06" db="EMBL/GenBank/DDBJ databases">
        <title>New cyanobacteria of genus Symplocastrum in benthos of Lake Baikal.</title>
        <authorList>
            <person name="Sorokovikova E."/>
            <person name="Tikhonova I."/>
            <person name="Krasnopeev A."/>
            <person name="Evseev P."/>
            <person name="Gladkikh A."/>
            <person name="Belykh O."/>
        </authorList>
    </citation>
    <scope>NUCLEOTIDE SEQUENCE</scope>
    <source>
        <strain evidence="1">BBK-W-15</strain>
    </source>
</reference>